<dbReference type="PANTHER" id="PTHR43877">
    <property type="entry name" value="AMINOALKYLPHOSPHONATE N-ACETYLTRANSFERASE-RELATED-RELATED"/>
    <property type="match status" value="1"/>
</dbReference>
<dbReference type="GO" id="GO:0016747">
    <property type="term" value="F:acyltransferase activity, transferring groups other than amino-acyl groups"/>
    <property type="evidence" value="ECO:0007669"/>
    <property type="project" value="InterPro"/>
</dbReference>
<evidence type="ECO:0000313" key="4">
    <source>
        <dbReference type="EMBL" id="TQL68104.1"/>
    </source>
</evidence>
<dbReference type="GO" id="GO:0005840">
    <property type="term" value="C:ribosome"/>
    <property type="evidence" value="ECO:0007669"/>
    <property type="project" value="UniProtKB-KW"/>
</dbReference>
<dbReference type="PANTHER" id="PTHR43877:SF2">
    <property type="entry name" value="AMINOALKYLPHOSPHONATE N-ACETYLTRANSFERASE-RELATED"/>
    <property type="match status" value="1"/>
</dbReference>
<name>A0A543A692_9ACTN</name>
<dbReference type="Pfam" id="PF00583">
    <property type="entry name" value="Acetyltransf_1"/>
    <property type="match status" value="1"/>
</dbReference>
<dbReference type="SUPFAM" id="SSF55729">
    <property type="entry name" value="Acyl-CoA N-acyltransferases (Nat)"/>
    <property type="match status" value="1"/>
</dbReference>
<dbReference type="EMBL" id="VFOV01000001">
    <property type="protein sequence ID" value="TQL68104.1"/>
    <property type="molecule type" value="Genomic_DNA"/>
</dbReference>
<dbReference type="Gene3D" id="3.40.630.30">
    <property type="match status" value="1"/>
</dbReference>
<gene>
    <name evidence="4" type="ORF">FB381_1993</name>
</gene>
<evidence type="ECO:0000259" key="3">
    <source>
        <dbReference type="PROSITE" id="PS51186"/>
    </source>
</evidence>
<dbReference type="CDD" id="cd04301">
    <property type="entry name" value="NAT_SF"/>
    <property type="match status" value="1"/>
</dbReference>
<evidence type="ECO:0000313" key="5">
    <source>
        <dbReference type="Proteomes" id="UP000320209"/>
    </source>
</evidence>
<dbReference type="InterPro" id="IPR016181">
    <property type="entry name" value="Acyl_CoA_acyltransferase"/>
</dbReference>
<accession>A0A543A692</accession>
<dbReference type="InterPro" id="IPR050832">
    <property type="entry name" value="Bact_Acetyltransf"/>
</dbReference>
<sequence>MTERETAAVRKVTEDEWESLRQVRLAALKDTPEAYWSSYEEVATWPEERWRLWAKSGAAFIAWVGERPSGLAAGIIHEDEHHMISMWLAPEARGHGLAEALVHSVSDWARRDGATILTLWVVDGNSAGRRLYERLGFELTGDVQPFPEGDPRTESKMALRLT</sequence>
<feature type="domain" description="N-acetyltransferase" evidence="3">
    <location>
        <begin position="7"/>
        <end position="162"/>
    </location>
</feature>
<dbReference type="InterPro" id="IPR000182">
    <property type="entry name" value="GNAT_dom"/>
</dbReference>
<evidence type="ECO:0000256" key="1">
    <source>
        <dbReference type="ARBA" id="ARBA00022679"/>
    </source>
</evidence>
<keyword evidence="5" id="KW-1185">Reference proteome</keyword>
<reference evidence="4 5" key="1">
    <citation type="submission" date="2019-06" db="EMBL/GenBank/DDBJ databases">
        <title>Sequencing the genomes of 1000 actinobacteria strains.</title>
        <authorList>
            <person name="Klenk H.-P."/>
        </authorList>
    </citation>
    <scope>NUCLEOTIDE SEQUENCE [LARGE SCALE GENOMIC DNA]</scope>
    <source>
        <strain evidence="4 5">DSM 25218</strain>
    </source>
</reference>
<dbReference type="AlphaFoldDB" id="A0A543A692"/>
<dbReference type="PROSITE" id="PS51186">
    <property type="entry name" value="GNAT"/>
    <property type="match status" value="1"/>
</dbReference>
<comment type="caution">
    <text evidence="4">The sequence shown here is derived from an EMBL/GenBank/DDBJ whole genome shotgun (WGS) entry which is preliminary data.</text>
</comment>
<organism evidence="4 5">
    <name type="scientific">Nocardioides albertanoniae</name>
    <dbReference type="NCBI Taxonomy" id="1175486"/>
    <lineage>
        <taxon>Bacteria</taxon>
        <taxon>Bacillati</taxon>
        <taxon>Actinomycetota</taxon>
        <taxon>Actinomycetes</taxon>
        <taxon>Propionibacteriales</taxon>
        <taxon>Nocardioidaceae</taxon>
        <taxon>Nocardioides</taxon>
    </lineage>
</organism>
<keyword evidence="4" id="KW-0689">Ribosomal protein</keyword>
<protein>
    <submittedName>
        <fullName evidence="4">Ribosomal protein S18 acetylase RimI-like enzyme</fullName>
    </submittedName>
</protein>
<keyword evidence="2" id="KW-0012">Acyltransferase</keyword>
<dbReference type="OrthoDB" id="9799092at2"/>
<dbReference type="Proteomes" id="UP000320209">
    <property type="component" value="Unassembled WGS sequence"/>
</dbReference>
<proteinExistence type="predicted"/>
<evidence type="ECO:0000256" key="2">
    <source>
        <dbReference type="ARBA" id="ARBA00023315"/>
    </source>
</evidence>
<dbReference type="RefSeq" id="WP_141780135.1">
    <property type="nucleotide sequence ID" value="NZ_VFOV01000001.1"/>
</dbReference>
<keyword evidence="4" id="KW-0687">Ribonucleoprotein</keyword>
<keyword evidence="1" id="KW-0808">Transferase</keyword>